<dbReference type="GeneID" id="59331261"/>
<organism evidence="3 4">
    <name type="scientific">Letharia lupina</name>
    <dbReference type="NCBI Taxonomy" id="560253"/>
    <lineage>
        <taxon>Eukaryota</taxon>
        <taxon>Fungi</taxon>
        <taxon>Dikarya</taxon>
        <taxon>Ascomycota</taxon>
        <taxon>Pezizomycotina</taxon>
        <taxon>Lecanoromycetes</taxon>
        <taxon>OSLEUM clade</taxon>
        <taxon>Lecanoromycetidae</taxon>
        <taxon>Lecanorales</taxon>
        <taxon>Lecanorineae</taxon>
        <taxon>Parmeliaceae</taxon>
        <taxon>Letharia</taxon>
    </lineage>
</organism>
<dbReference type="RefSeq" id="XP_037149852.1">
    <property type="nucleotide sequence ID" value="XM_037293774.1"/>
</dbReference>
<dbReference type="EMBL" id="JACCJB010000016">
    <property type="protein sequence ID" value="KAF6220417.1"/>
    <property type="molecule type" value="Genomic_DNA"/>
</dbReference>
<keyword evidence="2" id="KW-0812">Transmembrane</keyword>
<dbReference type="Proteomes" id="UP000593566">
    <property type="component" value="Unassembled WGS sequence"/>
</dbReference>
<evidence type="ECO:0000313" key="4">
    <source>
        <dbReference type="Proteomes" id="UP000593566"/>
    </source>
</evidence>
<feature type="transmembrane region" description="Helical" evidence="2">
    <location>
        <begin position="330"/>
        <end position="351"/>
    </location>
</feature>
<keyword evidence="4" id="KW-1185">Reference proteome</keyword>
<comment type="caution">
    <text evidence="3">The sequence shown here is derived from an EMBL/GenBank/DDBJ whole genome shotgun (WGS) entry which is preliminary data.</text>
</comment>
<evidence type="ECO:0000256" key="2">
    <source>
        <dbReference type="SAM" id="Phobius"/>
    </source>
</evidence>
<reference evidence="3 4" key="1">
    <citation type="journal article" date="2020" name="Genomics">
        <title>Complete, high-quality genomes from long-read metagenomic sequencing of two wolf lichen thalli reveals enigmatic genome architecture.</title>
        <authorList>
            <person name="McKenzie S.K."/>
            <person name="Walston R.F."/>
            <person name="Allen J.L."/>
        </authorList>
    </citation>
    <scope>NUCLEOTIDE SEQUENCE [LARGE SCALE GENOMIC DNA]</scope>
    <source>
        <strain evidence="3">WasteWater1</strain>
    </source>
</reference>
<sequence length="458" mass="50619">MAGWRLDWPLTRRRQQWTRSGTAHRHTEPSTSNAKHDSAHKEPLEPMSSLKETNMNWIHEVQTLPAYDKGLMTRNTCIGGLIFSWLVSIACVTLAHWTFQSGQLFRTQNGGYTHNGQGERVFFLSTLFLSSTSAEKKGFVLNGIAISALGIGILGQAMISTLCLWGSRKLIPTWSSNPLNTALTCLHHGMRSVDGRCMLSVHQTDWASMPEKPLPTQASARRAMPSIRHITRFLWAFVALVIVWGIAVGSNPYFRKTSSTTLPLYGESVPVLELNLCALLITTSLQIFLTLSLHLTELLVNLSRDEHIWRLATSKTGTQRSFGPVGSLKTAISSWQTVLLFTLKSLAYWLFGLAVNSDGQSVYMNWVGILLLLAGVGVVAAFGSFLAWSQRSGSQPATFGHLQTLVNLMDDWFEEGENVWWGDKGVAKNTTVGGHGMVRHAGTSNVCLQGVKMDALYQ</sequence>
<name>A0A8H6F9N2_9LECA</name>
<feature type="transmembrane region" description="Helical" evidence="2">
    <location>
        <begin position="77"/>
        <end position="99"/>
    </location>
</feature>
<evidence type="ECO:0000256" key="1">
    <source>
        <dbReference type="SAM" id="MobiDB-lite"/>
    </source>
</evidence>
<feature type="transmembrane region" description="Helical" evidence="2">
    <location>
        <begin position="363"/>
        <end position="388"/>
    </location>
</feature>
<protein>
    <submittedName>
        <fullName evidence="3">Uncharacterized protein</fullName>
    </submittedName>
</protein>
<accession>A0A8H6F9N2</accession>
<gene>
    <name evidence="3" type="ORF">HO133_002849</name>
</gene>
<keyword evidence="2" id="KW-0472">Membrane</keyword>
<feature type="transmembrane region" description="Helical" evidence="2">
    <location>
        <begin position="233"/>
        <end position="254"/>
    </location>
</feature>
<evidence type="ECO:0000313" key="3">
    <source>
        <dbReference type="EMBL" id="KAF6220417.1"/>
    </source>
</evidence>
<feature type="region of interest" description="Disordered" evidence="1">
    <location>
        <begin position="15"/>
        <end position="44"/>
    </location>
</feature>
<feature type="transmembrane region" description="Helical" evidence="2">
    <location>
        <begin position="139"/>
        <end position="165"/>
    </location>
</feature>
<dbReference type="AlphaFoldDB" id="A0A8H6F9N2"/>
<proteinExistence type="predicted"/>
<feature type="compositionally biased region" description="Basic and acidic residues" evidence="1">
    <location>
        <begin position="34"/>
        <end position="44"/>
    </location>
</feature>
<keyword evidence="2" id="KW-1133">Transmembrane helix</keyword>